<evidence type="ECO:0000313" key="2">
    <source>
        <dbReference type="Proteomes" id="UP001139333"/>
    </source>
</evidence>
<accession>A0A9X1ZTR6</accession>
<organism evidence="1 2">
    <name type="scientific">Shewanella gaetbuli</name>
    <dbReference type="NCBI Taxonomy" id="220752"/>
    <lineage>
        <taxon>Bacteria</taxon>
        <taxon>Pseudomonadati</taxon>
        <taxon>Pseudomonadota</taxon>
        <taxon>Gammaproteobacteria</taxon>
        <taxon>Alteromonadales</taxon>
        <taxon>Shewanellaceae</taxon>
        <taxon>Shewanella</taxon>
    </lineage>
</organism>
<dbReference type="RefSeq" id="WP_248994683.1">
    <property type="nucleotide sequence ID" value="NZ_JAKIKP010000002.1"/>
</dbReference>
<dbReference type="InterPro" id="IPR009912">
    <property type="entry name" value="DUF1451"/>
</dbReference>
<dbReference type="AlphaFoldDB" id="A0A9X1ZTR6"/>
<dbReference type="EMBL" id="JAKIKP010000002">
    <property type="protein sequence ID" value="MCL1142011.1"/>
    <property type="molecule type" value="Genomic_DNA"/>
</dbReference>
<comment type="caution">
    <text evidence="1">The sequence shown here is derived from an EMBL/GenBank/DDBJ whole genome shotgun (WGS) entry which is preliminary data.</text>
</comment>
<proteinExistence type="predicted"/>
<gene>
    <name evidence="1" type="ORF">L2672_04800</name>
</gene>
<dbReference type="Proteomes" id="UP001139333">
    <property type="component" value="Unassembled WGS sequence"/>
</dbReference>
<evidence type="ECO:0000313" key="1">
    <source>
        <dbReference type="EMBL" id="MCL1142011.1"/>
    </source>
</evidence>
<reference evidence="1" key="1">
    <citation type="submission" date="2022-01" db="EMBL/GenBank/DDBJ databases">
        <title>Whole genome-based taxonomy of the Shewanellaceae.</title>
        <authorList>
            <person name="Martin-Rodriguez A.J."/>
        </authorList>
    </citation>
    <scope>NUCLEOTIDE SEQUENCE</scope>
    <source>
        <strain evidence="1">DSM 16422</strain>
    </source>
</reference>
<protein>
    <submittedName>
        <fullName evidence="1">Zinc ribbon-containing protein</fullName>
    </submittedName>
</protein>
<sequence>MSGRSSALLDLYQSLFEQVKLQFEGDNSLTAKSLFKSVTEGKNYLQLKKKADEQELALVEEFLKRDIANFLKAQTEDDISYSPTAIAIENTLWNWLSGITDRSQVEWHELQQDFKHHGTYKAGEIINQGTLICDNCGHSMQINFPGVIPECPSCDSDAFSREALAP</sequence>
<dbReference type="Pfam" id="PF07295">
    <property type="entry name" value="DUF1451"/>
    <property type="match status" value="1"/>
</dbReference>
<name>A0A9X1ZTR6_9GAMM</name>
<keyword evidence="2" id="KW-1185">Reference proteome</keyword>